<gene>
    <name evidence="1" type="ORF">NCTC12965_06260</name>
</gene>
<evidence type="ECO:0000313" key="1">
    <source>
        <dbReference type="EMBL" id="VTR51913.1"/>
    </source>
</evidence>
<protein>
    <submittedName>
        <fullName evidence="1">Uncharacterized protein</fullName>
    </submittedName>
</protein>
<proteinExistence type="predicted"/>
<name>A0A4U9VYP5_SERFO</name>
<dbReference type="EMBL" id="CABEEZ010000125">
    <property type="protein sequence ID" value="VTR51913.1"/>
    <property type="molecule type" value="Genomic_DNA"/>
</dbReference>
<reference evidence="1" key="1">
    <citation type="submission" date="2019-05" db="EMBL/GenBank/DDBJ databases">
        <authorList>
            <consortium name="Pathogen Informatics"/>
        </authorList>
    </citation>
    <scope>NUCLEOTIDE SEQUENCE [LARGE SCALE GENOMIC DNA]</scope>
    <source>
        <strain evidence="1">NCTC12965</strain>
    </source>
</reference>
<organism evidence="1">
    <name type="scientific">Serratia fonticola</name>
    <dbReference type="NCBI Taxonomy" id="47917"/>
    <lineage>
        <taxon>Bacteria</taxon>
        <taxon>Pseudomonadati</taxon>
        <taxon>Pseudomonadota</taxon>
        <taxon>Gammaproteobacteria</taxon>
        <taxon>Enterobacterales</taxon>
        <taxon>Yersiniaceae</taxon>
        <taxon>Serratia</taxon>
    </lineage>
</organism>
<dbReference type="AlphaFoldDB" id="A0A4U9VYP5"/>
<sequence>MPAENAESPFKLEFEDSDEKLDYPLGIMVYEQDGRIEFKINYAGELFSRSAIEGVLQGIRLTVQQLIADRPLLPRSYRC</sequence>
<dbReference type="SUPFAM" id="SSF52777">
    <property type="entry name" value="CoA-dependent acyltransferases"/>
    <property type="match status" value="1"/>
</dbReference>
<dbReference type="Gene3D" id="3.30.559.30">
    <property type="entry name" value="Nonribosomal peptide synthetase, condensation domain"/>
    <property type="match status" value="1"/>
</dbReference>
<accession>A0A4U9VYP5</accession>